<protein>
    <recommendedName>
        <fullName evidence="1">Reverse transcriptase zinc-binding domain-containing protein</fullName>
    </recommendedName>
</protein>
<dbReference type="InterPro" id="IPR026960">
    <property type="entry name" value="RVT-Znf"/>
</dbReference>
<dbReference type="Pfam" id="PF13966">
    <property type="entry name" value="zf-RVT"/>
    <property type="match status" value="1"/>
</dbReference>
<reference evidence="2" key="1">
    <citation type="journal article" date="2021" name="Nat. Commun.">
        <title>Genomic analyses provide insights into spinach domestication and the genetic basis of agronomic traits.</title>
        <authorList>
            <person name="Cai X."/>
            <person name="Sun X."/>
            <person name="Xu C."/>
            <person name="Sun H."/>
            <person name="Wang X."/>
            <person name="Ge C."/>
            <person name="Zhang Z."/>
            <person name="Wang Q."/>
            <person name="Fei Z."/>
            <person name="Jiao C."/>
            <person name="Wang Q."/>
        </authorList>
    </citation>
    <scope>NUCLEOTIDE SEQUENCE [LARGE SCALE GENOMIC DNA]</scope>
    <source>
        <strain evidence="2">cv. Varoflay</strain>
    </source>
</reference>
<dbReference type="PANTHER" id="PTHR33116">
    <property type="entry name" value="REVERSE TRANSCRIPTASE ZINC-BINDING DOMAIN-CONTAINING PROTEIN-RELATED-RELATED"/>
    <property type="match status" value="1"/>
</dbReference>
<proteinExistence type="predicted"/>
<dbReference type="PANTHER" id="PTHR33116:SF80">
    <property type="entry name" value="REVERSE TRANSCRIPTASE ZINC-BINDING DOMAIN-CONTAINING PROTEIN"/>
    <property type="match status" value="1"/>
</dbReference>
<dbReference type="RefSeq" id="XP_021847031.2">
    <property type="nucleotide sequence ID" value="XM_021991339.2"/>
</dbReference>
<sequence>MTALTSALDYASISKYFIASFTRGHLLTTIYCSILVDKITARLRCWSSRALSYAARCILINSVLLSLHSYWANIFIIPKNVLMEITVVCRNYLWDGKPISTRTPMVSWEAICKPKCYGGLGIKDCYMWNIAAVGKYVWNIASKTDSLWLKWVSHVYLQGKDFWSYKPHKTASWTWKQICEVKDKLKGGYTGDIWSARALKGYSMGSGYTWLSQNQNKVIWQKWAWNRLNVPKHGFICWLAMSKRLRTKDRLYTYKICKDDTCPLCGQYCETADHLFFSCVYSLLCLEKIKYWISIGCKASGVNKIYRWLDKDQGIKFKKGVQIATITAAVYQIWLQRNSAVWNLQVQQPDLIVQRIKADVLCRVKQLVPMKISNSDRAWLASL</sequence>
<reference evidence="3" key="2">
    <citation type="submission" date="2025-08" db="UniProtKB">
        <authorList>
            <consortium name="RefSeq"/>
        </authorList>
    </citation>
    <scope>IDENTIFICATION</scope>
    <source>
        <tissue evidence="3">Leaf</tissue>
    </source>
</reference>
<dbReference type="AlphaFoldDB" id="A0A9R0JTZ3"/>
<accession>A0A9R0JTZ3</accession>
<dbReference type="Proteomes" id="UP000813463">
    <property type="component" value="Chromosome 1"/>
</dbReference>
<feature type="domain" description="Reverse transcriptase zinc-binding" evidence="1">
    <location>
        <begin position="202"/>
        <end position="282"/>
    </location>
</feature>
<gene>
    <name evidence="3" type="primary">LOC110786763</name>
</gene>
<evidence type="ECO:0000313" key="3">
    <source>
        <dbReference type="RefSeq" id="XP_021847031.2"/>
    </source>
</evidence>
<keyword evidence="2" id="KW-1185">Reference proteome</keyword>
<dbReference type="KEGG" id="soe:110786763"/>
<evidence type="ECO:0000259" key="1">
    <source>
        <dbReference type="Pfam" id="PF13966"/>
    </source>
</evidence>
<dbReference type="GeneID" id="110786763"/>
<evidence type="ECO:0000313" key="2">
    <source>
        <dbReference type="Proteomes" id="UP000813463"/>
    </source>
</evidence>
<organism evidence="2 3">
    <name type="scientific">Spinacia oleracea</name>
    <name type="common">Spinach</name>
    <dbReference type="NCBI Taxonomy" id="3562"/>
    <lineage>
        <taxon>Eukaryota</taxon>
        <taxon>Viridiplantae</taxon>
        <taxon>Streptophyta</taxon>
        <taxon>Embryophyta</taxon>
        <taxon>Tracheophyta</taxon>
        <taxon>Spermatophyta</taxon>
        <taxon>Magnoliopsida</taxon>
        <taxon>eudicotyledons</taxon>
        <taxon>Gunneridae</taxon>
        <taxon>Pentapetalae</taxon>
        <taxon>Caryophyllales</taxon>
        <taxon>Chenopodiaceae</taxon>
        <taxon>Chenopodioideae</taxon>
        <taxon>Anserineae</taxon>
        <taxon>Spinacia</taxon>
    </lineage>
</organism>
<name>A0A9R0JTZ3_SPIOL</name>